<dbReference type="PANTHER" id="PTHR46637">
    <property type="entry name" value="TIS1421-TRANSPOSASE PROTEIN A"/>
    <property type="match status" value="1"/>
</dbReference>
<organism evidence="3 4">
    <name type="scientific">Novosphingobium subterraneum</name>
    <dbReference type="NCBI Taxonomy" id="48936"/>
    <lineage>
        <taxon>Bacteria</taxon>
        <taxon>Pseudomonadati</taxon>
        <taxon>Pseudomonadota</taxon>
        <taxon>Alphaproteobacteria</taxon>
        <taxon>Sphingomonadales</taxon>
        <taxon>Sphingomonadaceae</taxon>
        <taxon>Novosphingobium</taxon>
    </lineage>
</organism>
<name>A0A0B8Z677_9SPHN</name>
<comment type="caution">
    <text evidence="3">The sequence shown here is derived from an EMBL/GenBank/DDBJ whole genome shotgun (WGS) entry which is preliminary data.</text>
</comment>
<gene>
    <name evidence="3" type="ORF">NJ75_04469</name>
</gene>
<dbReference type="InterPro" id="IPR052909">
    <property type="entry name" value="Transposase_6_like"/>
</dbReference>
<dbReference type="STRING" id="48936.NJ75_04469"/>
<reference evidence="3 4" key="1">
    <citation type="submission" date="2014-10" db="EMBL/GenBank/DDBJ databases">
        <title>Draft genome sequence of Novosphingobium subterraneum DSM 12447.</title>
        <authorList>
            <person name="Gan H.M."/>
            <person name="Gan H.Y."/>
            <person name="Savka M.A."/>
        </authorList>
    </citation>
    <scope>NUCLEOTIDE SEQUENCE [LARGE SCALE GENOMIC DNA]</scope>
    <source>
        <strain evidence="3 4">DSM 12447</strain>
    </source>
</reference>
<feature type="compositionally biased region" description="Basic residues" evidence="1">
    <location>
        <begin position="101"/>
        <end position="111"/>
    </location>
</feature>
<feature type="region of interest" description="Disordered" evidence="1">
    <location>
        <begin position="96"/>
        <end position="115"/>
    </location>
</feature>
<evidence type="ECO:0000313" key="3">
    <source>
        <dbReference type="EMBL" id="KHS41749.1"/>
    </source>
</evidence>
<accession>A0A0B8Z677</accession>
<proteinExistence type="predicted"/>
<dbReference type="Pfam" id="PF13340">
    <property type="entry name" value="DUF4096"/>
    <property type="match status" value="1"/>
</dbReference>
<evidence type="ECO:0000259" key="2">
    <source>
        <dbReference type="Pfam" id="PF13340"/>
    </source>
</evidence>
<sequence>MTDRGYPIIELSLPNKPRRIPGVDHRRFLNGIAARLRPASLRPDGPRRHGSSTTCCNRFVRWRQAGVRNRLWLLFPRLSKADCVAGLAWGRVLQQSATGKKGARRPRHGTRRAPIASSADRLRIGSVVYATCSSAVRAHQAFPELATGHEKCPETTSPPAYALRIWYATRCGPHRPHGSLQTIFWQIRKECRCIHAFPSRPARRFHEWRRRRPSAEG</sequence>
<dbReference type="Proteomes" id="UP000031338">
    <property type="component" value="Unassembled WGS sequence"/>
</dbReference>
<evidence type="ECO:0000256" key="1">
    <source>
        <dbReference type="SAM" id="MobiDB-lite"/>
    </source>
</evidence>
<dbReference type="PANTHER" id="PTHR46637:SF1">
    <property type="entry name" value="BLL5188 PROTEIN"/>
    <property type="match status" value="1"/>
</dbReference>
<evidence type="ECO:0000313" key="4">
    <source>
        <dbReference type="Proteomes" id="UP000031338"/>
    </source>
</evidence>
<feature type="domain" description="Insertion element IS402-like" evidence="2">
    <location>
        <begin position="1"/>
        <end position="72"/>
    </location>
</feature>
<dbReference type="AlphaFoldDB" id="A0A0B8Z677"/>
<dbReference type="EMBL" id="JRVC01000034">
    <property type="protein sequence ID" value="KHS41749.1"/>
    <property type="molecule type" value="Genomic_DNA"/>
</dbReference>
<dbReference type="InterPro" id="IPR025161">
    <property type="entry name" value="IS402-like_dom"/>
</dbReference>
<protein>
    <submittedName>
        <fullName evidence="3">Putative transposase for insertion sequence element</fullName>
    </submittedName>
</protein>
<keyword evidence="4" id="KW-1185">Reference proteome</keyword>